<protein>
    <submittedName>
        <fullName evidence="2">Uncharacterized protein</fullName>
    </submittedName>
</protein>
<dbReference type="EMBL" id="JBHSZI010000003">
    <property type="protein sequence ID" value="MFC7059826.1"/>
    <property type="molecule type" value="Genomic_DNA"/>
</dbReference>
<name>A0ABD5W681_9EURY</name>
<dbReference type="Proteomes" id="UP001596445">
    <property type="component" value="Unassembled WGS sequence"/>
</dbReference>
<accession>A0ABD5W681</accession>
<evidence type="ECO:0000313" key="3">
    <source>
        <dbReference type="Proteomes" id="UP001596445"/>
    </source>
</evidence>
<reference evidence="3" key="2">
    <citation type="journal article" date="2019" name="Int. J. Syst. Evol. Microbiol.">
        <title>The Global Catalogue of Microorganisms (GCM) 10K type strain sequencing project: providing services to taxonomists for standard genome sequencing and annotation.</title>
        <authorList>
            <consortium name="The Broad Institute Genomics Platform"/>
            <consortium name="The Broad Institute Genome Sequencing Center for Infectious Disease"/>
            <person name="Wu L."/>
            <person name="Ma J."/>
        </authorList>
    </citation>
    <scope>NUCLEOTIDE SEQUENCE [LARGE SCALE GENOMIC DNA]</scope>
    <source>
        <strain evidence="3">JCM 30072</strain>
    </source>
</reference>
<dbReference type="AlphaFoldDB" id="A0ABD5W681"/>
<keyword evidence="3" id="KW-1185">Reference proteome</keyword>
<comment type="caution">
    <text evidence="2">The sequence shown here is derived from an EMBL/GenBank/DDBJ whole genome shotgun (WGS) entry which is preliminary data.</text>
</comment>
<reference evidence="2" key="3">
    <citation type="submission" date="2024-09" db="EMBL/GenBank/DDBJ databases">
        <authorList>
            <person name="Sun Q."/>
        </authorList>
    </citation>
    <scope>NUCLEOTIDE SEQUENCE</scope>
    <source>
        <strain evidence="2">CGMCC 1.12553</strain>
    </source>
</reference>
<evidence type="ECO:0000313" key="2">
    <source>
        <dbReference type="EMBL" id="MFC7059854.1"/>
    </source>
</evidence>
<organism evidence="2 3">
    <name type="scientific">Halovenus salina</name>
    <dbReference type="NCBI Taxonomy" id="1510225"/>
    <lineage>
        <taxon>Archaea</taxon>
        <taxon>Methanobacteriati</taxon>
        <taxon>Methanobacteriota</taxon>
        <taxon>Stenosarchaea group</taxon>
        <taxon>Halobacteria</taxon>
        <taxon>Halobacteriales</taxon>
        <taxon>Haloarculaceae</taxon>
        <taxon>Halovenus</taxon>
    </lineage>
</organism>
<sequence length="70" mass="7848">MTSDIYQLKQEINDAVGENEPPWKAYGRINIMTGVSLGPITEEDEVSDDQFEDVLQAAEEITGESFVVRQ</sequence>
<proteinExistence type="predicted"/>
<dbReference type="RefSeq" id="WP_382187173.1">
    <property type="nucleotide sequence ID" value="NZ_JBHSZI010000003.1"/>
</dbReference>
<evidence type="ECO:0000313" key="1">
    <source>
        <dbReference type="EMBL" id="MFC7059826.1"/>
    </source>
</evidence>
<dbReference type="EMBL" id="JBHSZI010000003">
    <property type="protein sequence ID" value="MFC7059854.1"/>
    <property type="molecule type" value="Genomic_DNA"/>
</dbReference>
<gene>
    <name evidence="1" type="ORF">ACFQQG_18535</name>
    <name evidence="2" type="ORF">ACFQQG_18675</name>
</gene>
<reference evidence="2" key="1">
    <citation type="journal article" date="2014" name="Int. J. Syst. Evol. Microbiol.">
        <title>Complete genome sequence of Corynebacterium casei LMG S-19264T (=DSM 44701T), isolated from a smear-ripened cheese.</title>
        <authorList>
            <consortium name="US DOE Joint Genome Institute (JGI-PGF)"/>
            <person name="Walter F."/>
            <person name="Albersmeier A."/>
            <person name="Kalinowski J."/>
            <person name="Ruckert C."/>
        </authorList>
    </citation>
    <scope>NUCLEOTIDE SEQUENCE [LARGE SCALE GENOMIC DNA]</scope>
    <source>
        <strain evidence="2">CGMCC 1.12553</strain>
    </source>
</reference>